<dbReference type="SUPFAM" id="SSF50129">
    <property type="entry name" value="GroES-like"/>
    <property type="match status" value="1"/>
</dbReference>
<accession>A0A176S0M2</accession>
<name>A0A176S0M2_9GAMM</name>
<dbReference type="Proteomes" id="UP000076962">
    <property type="component" value="Unassembled WGS sequence"/>
</dbReference>
<dbReference type="AlphaFoldDB" id="A0A176S0M2"/>
<proteinExistence type="predicted"/>
<gene>
    <name evidence="1" type="ORF">THIOM_002616</name>
</gene>
<protein>
    <recommendedName>
        <fullName evidence="3">Alcohol dehydrogenase</fullName>
    </recommendedName>
</protein>
<dbReference type="EMBL" id="LUTY01001510">
    <property type="protein sequence ID" value="OAD21611.1"/>
    <property type="molecule type" value="Genomic_DNA"/>
</dbReference>
<evidence type="ECO:0008006" key="3">
    <source>
        <dbReference type="Google" id="ProtNLM"/>
    </source>
</evidence>
<dbReference type="InterPro" id="IPR011032">
    <property type="entry name" value="GroES-like_sf"/>
</dbReference>
<dbReference type="Gene3D" id="3.90.180.10">
    <property type="entry name" value="Medium-chain alcohol dehydrogenases, catalytic domain"/>
    <property type="match status" value="1"/>
</dbReference>
<feature type="non-terminal residue" evidence="1">
    <location>
        <position position="50"/>
    </location>
</feature>
<reference evidence="1 2" key="1">
    <citation type="submission" date="2016-05" db="EMBL/GenBank/DDBJ databases">
        <title>Single-cell genome of chain-forming Candidatus Thiomargarita nelsonii and comparison to other large sulfur-oxidizing bacteria.</title>
        <authorList>
            <person name="Winkel M."/>
            <person name="Salman V."/>
            <person name="Woyke T."/>
            <person name="Schulz-Vogt H."/>
            <person name="Richter M."/>
            <person name="Flood B."/>
            <person name="Bailey J."/>
            <person name="Amann R."/>
            <person name="Mussmann M."/>
        </authorList>
    </citation>
    <scope>NUCLEOTIDE SEQUENCE [LARGE SCALE GENOMIC DNA]</scope>
    <source>
        <strain evidence="1 2">THI036</strain>
    </source>
</reference>
<organism evidence="1 2">
    <name type="scientific">Candidatus Thiomargarita nelsonii</name>
    <dbReference type="NCBI Taxonomy" id="1003181"/>
    <lineage>
        <taxon>Bacteria</taxon>
        <taxon>Pseudomonadati</taxon>
        <taxon>Pseudomonadota</taxon>
        <taxon>Gammaproteobacteria</taxon>
        <taxon>Thiotrichales</taxon>
        <taxon>Thiotrichaceae</taxon>
        <taxon>Thiomargarita</taxon>
    </lineage>
</organism>
<keyword evidence="2" id="KW-1185">Reference proteome</keyword>
<sequence length="50" mass="5552">MQALCLEKKQLILQDNIPIPKPLAGEALVRVHLAGICATDLELVKGYYPY</sequence>
<comment type="caution">
    <text evidence="1">The sequence shown here is derived from an EMBL/GenBank/DDBJ whole genome shotgun (WGS) entry which is preliminary data.</text>
</comment>
<evidence type="ECO:0000313" key="1">
    <source>
        <dbReference type="EMBL" id="OAD21611.1"/>
    </source>
</evidence>
<evidence type="ECO:0000313" key="2">
    <source>
        <dbReference type="Proteomes" id="UP000076962"/>
    </source>
</evidence>